<dbReference type="Pfam" id="PF01368">
    <property type="entry name" value="DHH"/>
    <property type="match status" value="1"/>
</dbReference>
<reference evidence="7 8" key="1">
    <citation type="submission" date="2020-01" db="EMBL/GenBank/DDBJ databases">
        <title>Insect and environment-associated Actinomycetes.</title>
        <authorList>
            <person name="Currrie C."/>
            <person name="Chevrette M."/>
            <person name="Carlson C."/>
            <person name="Stubbendieck R."/>
            <person name="Wendt-Pienkowski E."/>
        </authorList>
    </citation>
    <scope>NUCLEOTIDE SEQUENCE [LARGE SCALE GENOMIC DNA]</scope>
    <source>
        <strain evidence="7 8">SID11342</strain>
    </source>
</reference>
<comment type="caution">
    <text evidence="7">The sequence shown here is derived from an EMBL/GenBank/DDBJ whole genome shotgun (WGS) entry which is preliminary data.</text>
</comment>
<comment type="similarity">
    <text evidence="1">Belongs to the RecJ family.</text>
</comment>
<dbReference type="Gene3D" id="3.90.1640.30">
    <property type="match status" value="1"/>
</dbReference>
<evidence type="ECO:0000313" key="7">
    <source>
        <dbReference type="EMBL" id="NEA18980.1"/>
    </source>
</evidence>
<protein>
    <submittedName>
        <fullName evidence="7">Phosphoesterase</fullName>
    </submittedName>
</protein>
<keyword evidence="3" id="KW-0378">Hydrolase</keyword>
<organism evidence="7 8">
    <name type="scientific">Streptomyces halstedii</name>
    <dbReference type="NCBI Taxonomy" id="1944"/>
    <lineage>
        <taxon>Bacteria</taxon>
        <taxon>Bacillati</taxon>
        <taxon>Actinomycetota</taxon>
        <taxon>Actinomycetes</taxon>
        <taxon>Kitasatosporales</taxon>
        <taxon>Streptomycetaceae</taxon>
        <taxon>Streptomyces</taxon>
    </lineage>
</organism>
<dbReference type="SUPFAM" id="SSF64182">
    <property type="entry name" value="DHH phosphoesterases"/>
    <property type="match status" value="1"/>
</dbReference>
<evidence type="ECO:0000256" key="2">
    <source>
        <dbReference type="ARBA" id="ARBA00022722"/>
    </source>
</evidence>
<evidence type="ECO:0000256" key="1">
    <source>
        <dbReference type="ARBA" id="ARBA00005915"/>
    </source>
</evidence>
<dbReference type="InterPro" id="IPR051673">
    <property type="entry name" value="SSDNA_exonuclease_RecJ"/>
</dbReference>
<accession>A0A6N9U585</accession>
<dbReference type="Gene3D" id="2.40.50.460">
    <property type="match status" value="1"/>
</dbReference>
<keyword evidence="4" id="KW-0269">Exonuclease</keyword>
<evidence type="ECO:0000256" key="4">
    <source>
        <dbReference type="ARBA" id="ARBA00022839"/>
    </source>
</evidence>
<dbReference type="InterPro" id="IPR038763">
    <property type="entry name" value="DHH_sf"/>
</dbReference>
<keyword evidence="2" id="KW-0540">Nuclease</keyword>
<dbReference type="AlphaFoldDB" id="A0A6N9U585"/>
<proteinExistence type="inferred from homology"/>
<feature type="domain" description="DDH" evidence="5">
    <location>
        <begin position="64"/>
        <end position="201"/>
    </location>
</feature>
<evidence type="ECO:0000259" key="6">
    <source>
        <dbReference type="Pfam" id="PF17768"/>
    </source>
</evidence>
<dbReference type="PANTHER" id="PTHR30255">
    <property type="entry name" value="SINGLE-STRANDED-DNA-SPECIFIC EXONUCLEASE RECJ"/>
    <property type="match status" value="1"/>
</dbReference>
<dbReference type="PANTHER" id="PTHR30255:SF2">
    <property type="entry name" value="SINGLE-STRANDED-DNA-SPECIFIC EXONUCLEASE RECJ"/>
    <property type="match status" value="1"/>
</dbReference>
<name>A0A6N9U585_STRHA</name>
<dbReference type="InterPro" id="IPR041122">
    <property type="entry name" value="RecJ_OB"/>
</dbReference>
<dbReference type="EMBL" id="JAAGLQ010000569">
    <property type="protein sequence ID" value="NEA18980.1"/>
    <property type="molecule type" value="Genomic_DNA"/>
</dbReference>
<dbReference type="GO" id="GO:0004527">
    <property type="term" value="F:exonuclease activity"/>
    <property type="evidence" value="ECO:0007669"/>
    <property type="project" value="UniProtKB-KW"/>
</dbReference>
<dbReference type="Pfam" id="PF17768">
    <property type="entry name" value="RecJ_OB"/>
    <property type="match status" value="1"/>
</dbReference>
<gene>
    <name evidence="7" type="ORF">G3I29_26475</name>
</gene>
<evidence type="ECO:0000313" key="8">
    <source>
        <dbReference type="Proteomes" id="UP000471293"/>
    </source>
</evidence>
<feature type="domain" description="RecJ OB" evidence="6">
    <location>
        <begin position="493"/>
        <end position="607"/>
    </location>
</feature>
<evidence type="ECO:0000259" key="5">
    <source>
        <dbReference type="Pfam" id="PF01368"/>
    </source>
</evidence>
<dbReference type="InterPro" id="IPR001667">
    <property type="entry name" value="DDH_dom"/>
</dbReference>
<dbReference type="Proteomes" id="UP000471293">
    <property type="component" value="Unassembled WGS sequence"/>
</dbReference>
<sequence>MPMLHTVDDGSLTDEGADLFGLLCQRRGWSDQYLKDIESTEHDELLDLAEMVEALYDARTTGKKITIAPDFDMDGISSGVLGYAGLSELGFDVELHLPDYRRGHELAPEDIAEIHAKWPDTRVLLTCDGGVNSHRGIAAARAMGWITLVTDHHEELAPGSTADITVDPCRIDETYAHTGICGAHVLYQVIEAYTRVHRPEKLWEIHLLRLFAGLGTVSDVMPVLYENRQLVRDAISIARLLHVAAPKTIPNPRGGFDADPDAIEVEQSILMQLLRTEPHHPVFLRTFEGFAIVLRAFAQAGKIRDIGDLDEGFFGFYLGPAMNSPRRTGASLEPCFTVFTAAGADVKLKAAREVIGINELRKQLVITHMEELVTEEQPLAPWVYFSAAYPGMYGLLANRMMELNGHPVVVVNRPAGPDDFVSGSGRAPGWFDIITRLEPHDGVSAIGHQQACGVRVEKAEKLDDLVAVLREATQVAVSTAGPNADLVLGPDPDCDVGLEDLQPLFELVRRTEGLKPFGHGFTAPLVELAIQPLGLRVDRIGSESQHLRLVTRSGLSCLWWNVAEEKFDAIQSLVRRASRNELGTLRFTATLQLNTFRGDTRVQAVINKQINIAA</sequence>
<evidence type="ECO:0000256" key="3">
    <source>
        <dbReference type="ARBA" id="ARBA00022801"/>
    </source>
</evidence>